<sequence>MPDLVARAGVVEAGQTWRCDESRADPDDVPAPHDVPLWAPQPRFDAVVDRVEEDYVELTVATGNSHPRTPAFDAEMVSTVETLTSDPRWSLVEDREVDDVQ</sequence>
<dbReference type="GO" id="GO:0004386">
    <property type="term" value="F:helicase activity"/>
    <property type="evidence" value="ECO:0007669"/>
    <property type="project" value="UniProtKB-KW"/>
</dbReference>
<comment type="caution">
    <text evidence="1">The sequence shown here is derived from an EMBL/GenBank/DDBJ whole genome shotgun (WGS) entry which is preliminary data.</text>
</comment>
<dbReference type="RefSeq" id="WP_159358490.1">
    <property type="nucleotide sequence ID" value="NZ_WMFC01000009.1"/>
</dbReference>
<evidence type="ECO:0000313" key="2">
    <source>
        <dbReference type="Proteomes" id="UP000452321"/>
    </source>
</evidence>
<name>A0A6B1IYH2_9EURY</name>
<keyword evidence="1" id="KW-0547">Nucleotide-binding</keyword>
<reference evidence="1 2" key="1">
    <citation type="submission" date="2019-11" db="EMBL/GenBank/DDBJ databases">
        <title>Genome sequences of 17 halophilic strains isolated from different environments.</title>
        <authorList>
            <person name="Furrow R.E."/>
        </authorList>
    </citation>
    <scope>NUCLEOTIDE SEQUENCE [LARGE SCALE GENOMIC DNA]</scope>
    <source>
        <strain evidence="1 2">22502_06_Cabo</strain>
    </source>
</reference>
<protein>
    <submittedName>
        <fullName evidence="1">SNF2/RAD54 family helicase</fullName>
    </submittedName>
</protein>
<evidence type="ECO:0000313" key="1">
    <source>
        <dbReference type="EMBL" id="MYL67766.1"/>
    </source>
</evidence>
<keyword evidence="1" id="KW-0067">ATP-binding</keyword>
<dbReference type="Proteomes" id="UP000452321">
    <property type="component" value="Unassembled WGS sequence"/>
</dbReference>
<accession>A0A6B1IYH2</accession>
<dbReference type="AlphaFoldDB" id="A0A6B1IYH2"/>
<gene>
    <name evidence="1" type="ORF">GLW30_08480</name>
</gene>
<dbReference type="EMBL" id="WMFC01000009">
    <property type="protein sequence ID" value="MYL67766.1"/>
    <property type="molecule type" value="Genomic_DNA"/>
</dbReference>
<keyword evidence="1" id="KW-0378">Hydrolase</keyword>
<keyword evidence="1" id="KW-0347">Helicase</keyword>
<organism evidence="1 2">
    <name type="scientific">Halorubrum distributum</name>
    <dbReference type="NCBI Taxonomy" id="29283"/>
    <lineage>
        <taxon>Archaea</taxon>
        <taxon>Methanobacteriati</taxon>
        <taxon>Methanobacteriota</taxon>
        <taxon>Stenosarchaea group</taxon>
        <taxon>Halobacteria</taxon>
        <taxon>Halobacteriales</taxon>
        <taxon>Haloferacaceae</taxon>
        <taxon>Halorubrum</taxon>
        <taxon>Halorubrum distributum group</taxon>
    </lineage>
</organism>
<proteinExistence type="predicted"/>